<organism evidence="2 3">
    <name type="scientific">Streptomyces albus (strain ATCC 21838 / DSM 41398 / FERM P-419 / JCM 4703 / NBRC 107858)</name>
    <dbReference type="NCBI Taxonomy" id="1081613"/>
    <lineage>
        <taxon>Bacteria</taxon>
        <taxon>Bacillati</taxon>
        <taxon>Actinomycetota</taxon>
        <taxon>Actinomycetes</taxon>
        <taxon>Kitasatosporales</taxon>
        <taxon>Streptomycetaceae</taxon>
        <taxon>Streptomyces</taxon>
    </lineage>
</organism>
<evidence type="ECO:0000256" key="1">
    <source>
        <dbReference type="SAM" id="MobiDB-lite"/>
    </source>
</evidence>
<dbReference type="AlphaFoldDB" id="A0A0B5EVE8"/>
<dbReference type="EMBL" id="CP010519">
    <property type="protein sequence ID" value="AJE86788.1"/>
    <property type="molecule type" value="Genomic_DNA"/>
</dbReference>
<feature type="region of interest" description="Disordered" evidence="1">
    <location>
        <begin position="1"/>
        <end position="49"/>
    </location>
</feature>
<name>A0A0B5EVE8_STRA4</name>
<evidence type="ECO:0000313" key="3">
    <source>
        <dbReference type="Proteomes" id="UP000031523"/>
    </source>
</evidence>
<keyword evidence="3" id="KW-1185">Reference proteome</keyword>
<accession>A0A0B5EVE8</accession>
<gene>
    <name evidence="2" type="ORF">SLNWT_6412</name>
</gene>
<dbReference type="Proteomes" id="UP000031523">
    <property type="component" value="Chromosome"/>
</dbReference>
<evidence type="ECO:0000313" key="2">
    <source>
        <dbReference type="EMBL" id="AJE86788.1"/>
    </source>
</evidence>
<protein>
    <submittedName>
        <fullName evidence="2">Uncharacterized protein</fullName>
    </submittedName>
</protein>
<dbReference type="KEGG" id="sals:SLNWT_6412"/>
<proteinExistence type="predicted"/>
<reference evidence="2 3" key="1">
    <citation type="submission" date="2015-01" db="EMBL/GenBank/DDBJ databases">
        <title>Enhanced salinomycin production by adjusting the supply of polyketide extender units in Streptomyce albus DSM 41398.</title>
        <authorList>
            <person name="Lu C."/>
        </authorList>
    </citation>
    <scope>NUCLEOTIDE SEQUENCE [LARGE SCALE GENOMIC DNA]</scope>
    <source>
        <strain evidence="3">ATCC 21838 / DSM 41398 / FERM P-419 / JCM 4703 / NBRC 107858</strain>
    </source>
</reference>
<feature type="compositionally biased region" description="Basic and acidic residues" evidence="1">
    <location>
        <begin position="17"/>
        <end position="27"/>
    </location>
</feature>
<sequence>MKQATARANEQPVDRFGPSREDARVRAGADACTRTRGLRTPAGDRADLG</sequence>